<feature type="transmembrane region" description="Helical" evidence="1">
    <location>
        <begin position="49"/>
        <end position="71"/>
    </location>
</feature>
<dbReference type="AlphaFoldDB" id="C9SCL2"/>
<accession>C9SCL2</accession>
<dbReference type="GeneID" id="9532939"/>
<dbReference type="KEGG" id="val:VDBG_02936"/>
<proteinExistence type="predicted"/>
<evidence type="ECO:0000313" key="2">
    <source>
        <dbReference type="EMBL" id="EEY16827.1"/>
    </source>
</evidence>
<dbReference type="EMBL" id="DS985216">
    <property type="protein sequence ID" value="EEY16827.1"/>
    <property type="molecule type" value="Genomic_DNA"/>
</dbReference>
<evidence type="ECO:0000313" key="3">
    <source>
        <dbReference type="Proteomes" id="UP000008698"/>
    </source>
</evidence>
<evidence type="ECO:0000256" key="1">
    <source>
        <dbReference type="SAM" id="Phobius"/>
    </source>
</evidence>
<dbReference type="HOGENOM" id="CLU_740100_0_0_1"/>
<keyword evidence="1" id="KW-0472">Membrane</keyword>
<keyword evidence="3" id="KW-1185">Reference proteome</keyword>
<sequence>MDVVNIDVLVVNDVVEVVVKVVEMTTVTEVEVRLVDTLEEGVCVMKFKLIDVVVVDVTLVLAVGVLVVLLLNKLLIERVVELLVAGVDVTVLLAKRVAELVVELSVELVNTKLLALGAETTMLVDEVFSLLNDELNGGLVFTGVVELAESKFFVEGTSIAELELGSVLNDALNVLMGEERIVEVPEREIAAASEEKLAIWLLDKIELNVASSDESGSTEELRTRIVEVLGWVKEPRLVALVVISPVTDVELLITAEDACISDVESRVEYALTDACSEDMELETSDVTLGELEISRADVVDSKDNCACEDVTTTREDLFSSVEDDCMLAEAVVDDTASVVIDTSVEDLSY</sequence>
<reference evidence="3" key="1">
    <citation type="journal article" date="2011" name="PLoS Pathog.">
        <title>Comparative genomics yields insights into niche adaptation of plant vascular wilt pathogens.</title>
        <authorList>
            <person name="Klosterman S.J."/>
            <person name="Subbarao K.V."/>
            <person name="Kang S."/>
            <person name="Veronese P."/>
            <person name="Gold S.E."/>
            <person name="Thomma B.P.H.J."/>
            <person name="Chen Z."/>
            <person name="Henrissat B."/>
            <person name="Lee Y.-H."/>
            <person name="Park J."/>
            <person name="Garcia-Pedrajas M.D."/>
            <person name="Barbara D.J."/>
            <person name="Anchieta A."/>
            <person name="de Jonge R."/>
            <person name="Santhanam P."/>
            <person name="Maruthachalam K."/>
            <person name="Atallah Z."/>
            <person name="Amyotte S.G."/>
            <person name="Paz Z."/>
            <person name="Inderbitzin P."/>
            <person name="Hayes R.J."/>
            <person name="Heiman D.I."/>
            <person name="Young S."/>
            <person name="Zeng Q."/>
            <person name="Engels R."/>
            <person name="Galagan J."/>
            <person name="Cuomo C.A."/>
            <person name="Dobinson K.F."/>
            <person name="Ma L.-J."/>
        </authorList>
    </citation>
    <scope>NUCLEOTIDE SEQUENCE [LARGE SCALE GENOMIC DNA]</scope>
    <source>
        <strain evidence="3">VaMs.102 / ATCC MYA-4576 / FGSC 10136</strain>
    </source>
</reference>
<organism evidence="3">
    <name type="scientific">Verticillium alfalfae (strain VaMs.102 / ATCC MYA-4576 / FGSC 10136)</name>
    <name type="common">Verticillium wilt of alfalfa</name>
    <name type="synonym">Verticillium albo-atrum</name>
    <dbReference type="NCBI Taxonomy" id="526221"/>
    <lineage>
        <taxon>Eukaryota</taxon>
        <taxon>Fungi</taxon>
        <taxon>Dikarya</taxon>
        <taxon>Ascomycota</taxon>
        <taxon>Pezizomycotina</taxon>
        <taxon>Sordariomycetes</taxon>
        <taxon>Hypocreomycetidae</taxon>
        <taxon>Glomerellales</taxon>
        <taxon>Plectosphaerellaceae</taxon>
        <taxon>Verticillium</taxon>
    </lineage>
</organism>
<name>C9SCL2_VERA1</name>
<dbReference type="RefSeq" id="XP_003006797.1">
    <property type="nucleotide sequence ID" value="XM_003006751.1"/>
</dbReference>
<keyword evidence="1" id="KW-1133">Transmembrane helix</keyword>
<dbReference type="Proteomes" id="UP000008698">
    <property type="component" value="Unassembled WGS sequence"/>
</dbReference>
<protein>
    <submittedName>
        <fullName evidence="2">Predicted protein</fullName>
    </submittedName>
</protein>
<keyword evidence="1" id="KW-0812">Transmembrane</keyword>
<gene>
    <name evidence="2" type="ORF">VDBG_02936</name>
</gene>